<protein>
    <submittedName>
        <fullName evidence="2">Uncharacterized protein</fullName>
    </submittedName>
</protein>
<reference evidence="2 3" key="1">
    <citation type="submission" date="2019-07" db="EMBL/GenBank/DDBJ databases">
        <title>Whole genome shotgun sequence of Aneurinibacillus danicus NBRC 102444.</title>
        <authorList>
            <person name="Hosoyama A."/>
            <person name="Uohara A."/>
            <person name="Ohji S."/>
            <person name="Ichikawa N."/>
        </authorList>
    </citation>
    <scope>NUCLEOTIDE SEQUENCE [LARGE SCALE GENOMIC DNA]</scope>
    <source>
        <strain evidence="2 3">NBRC 102444</strain>
    </source>
</reference>
<keyword evidence="3" id="KW-1185">Reference proteome</keyword>
<proteinExistence type="predicted"/>
<evidence type="ECO:0000313" key="2">
    <source>
        <dbReference type="EMBL" id="GEN33618.1"/>
    </source>
</evidence>
<evidence type="ECO:0000256" key="1">
    <source>
        <dbReference type="SAM" id="MobiDB-lite"/>
    </source>
</evidence>
<sequence>MTLRALELQIAIPRMQDVGKIQEHLQERPQQEQAGLALEQEQKDEVNRTRIAKTEEATKNHINQGDKGSSGEQGMSSRKQKKKNYAFSESEKPNLHPYKGHSLDITF</sequence>
<accession>A0A511V6S7</accession>
<dbReference type="AlphaFoldDB" id="A0A511V6S7"/>
<feature type="compositionally biased region" description="Polar residues" evidence="1">
    <location>
        <begin position="60"/>
        <end position="77"/>
    </location>
</feature>
<dbReference type="EMBL" id="BJXX01000049">
    <property type="protein sequence ID" value="GEN33618.1"/>
    <property type="molecule type" value="Genomic_DNA"/>
</dbReference>
<dbReference type="OrthoDB" id="2476294at2"/>
<feature type="compositionally biased region" description="Basic and acidic residues" evidence="1">
    <location>
        <begin position="50"/>
        <end position="59"/>
    </location>
</feature>
<comment type="caution">
    <text evidence="2">The sequence shown here is derived from an EMBL/GenBank/DDBJ whole genome shotgun (WGS) entry which is preliminary data.</text>
</comment>
<evidence type="ECO:0000313" key="3">
    <source>
        <dbReference type="Proteomes" id="UP000321157"/>
    </source>
</evidence>
<organism evidence="2 3">
    <name type="scientific">Aneurinibacillus danicus</name>
    <dbReference type="NCBI Taxonomy" id="267746"/>
    <lineage>
        <taxon>Bacteria</taxon>
        <taxon>Bacillati</taxon>
        <taxon>Bacillota</taxon>
        <taxon>Bacilli</taxon>
        <taxon>Bacillales</taxon>
        <taxon>Paenibacillaceae</taxon>
        <taxon>Aneurinibacillus group</taxon>
        <taxon>Aneurinibacillus</taxon>
    </lineage>
</organism>
<dbReference type="Proteomes" id="UP000321157">
    <property type="component" value="Unassembled WGS sequence"/>
</dbReference>
<dbReference type="RefSeq" id="WP_146808947.1">
    <property type="nucleotide sequence ID" value="NZ_BJXX01000049.1"/>
</dbReference>
<gene>
    <name evidence="2" type="ORF">ADA01nite_10780</name>
</gene>
<feature type="region of interest" description="Disordered" evidence="1">
    <location>
        <begin position="50"/>
        <end position="107"/>
    </location>
</feature>
<name>A0A511V6S7_9BACL</name>